<keyword evidence="5 6" id="KW-0539">Nucleus</keyword>
<proteinExistence type="inferred from homology"/>
<dbReference type="GO" id="GO:0006357">
    <property type="term" value="P:regulation of transcription by RNA polymerase II"/>
    <property type="evidence" value="ECO:0007669"/>
    <property type="project" value="InterPro"/>
</dbReference>
<evidence type="ECO:0000313" key="10">
    <source>
        <dbReference type="Proteomes" id="UP000594638"/>
    </source>
</evidence>
<evidence type="ECO:0000256" key="2">
    <source>
        <dbReference type="ARBA" id="ARBA00008035"/>
    </source>
</evidence>
<evidence type="ECO:0000256" key="4">
    <source>
        <dbReference type="ARBA" id="ARBA00023163"/>
    </source>
</evidence>
<comment type="similarity">
    <text evidence="2 6">Belongs to the enhancer of polycomb family.</text>
</comment>
<sequence length="843" mass="95891">MKTKFEKREEDYLEANPLLANLYNPPMIATYQSSAKPIIHGRAVESYKCVAELFCRVMRCEINIVTGTIDSGLFFHSNNHASMPSVGMRRSTRVFGTRVLRSGRRVCRGPQEGGKYKRTIDGDTEWIELVDNSGGGGGDSGSPCKGSTLDENENGNGKENDLTVETNVKEIEIRAGEGAVGETNEDRMYGIVYSKKRKRMELKSTGLSEDMRFGKKYARKKWRKKPETSGELQVYTRCRELSIVLEPSGDSGHRIACFLNTALRYLRRVKFGLRWLSVFVFSEPIFRAFSLHGIRFLKDTTSYQKPGFCIISESRSLIPMFSVVYSAVPFSFMLLHSSMYLRSAHLASILVMHPWGANRKAEKVTDYDEEQFSDIPSGRDESDCNIVSYEIVSSGRMELSHSTNGFYGSPVQNNRLRTGHVIQKRRTSLRLRRGRPPSVFRAKRGRHDGFLSSVIPTGHVSIKGTSNINRKNLKSTLVVSTQEDIDANSCSANVLVVETDKCYREKGAIITVEVSASKHWFLAVKKDGIERYSLIAQKVMRPSSFNRVTHATIWSGDSNWKLEFPCKQDWLIFKELYKKCYDHNVQVPAASVIPVPGVRKVLDPSYSYIPYVRPDSYITVRDDELARALNKRTANYDMDSEDEEWLNKFNTEFNVEKGPHQLVTPERFELIIDALERGFHSNADDWSNEKAVDSVHMEFERKEVVEAVHSYWIQKRRRKHSALVRIFQLYQPKRTQVILKPVLRKKRSFKRHGSQAGRGKQSPSLQAAAKLDALEQQKNFFKVQEAKAAANRFEGFAILKRKRAQTLIENADLATYKAMMALRIAETAQITESLSAIAPVSLH</sequence>
<accession>A0A8S0T3F1</accession>
<dbReference type="InterPro" id="IPR024943">
    <property type="entry name" value="Enhancer_polycomb"/>
</dbReference>
<keyword evidence="3 6" id="KW-0805">Transcription regulation</keyword>
<dbReference type="Gramene" id="OE9A068689T7">
    <property type="protein sequence ID" value="OE9A068689C7"/>
    <property type="gene ID" value="OE9A068689"/>
</dbReference>
<feature type="region of interest" description="Disordered" evidence="7">
    <location>
        <begin position="131"/>
        <end position="160"/>
    </location>
</feature>
<dbReference type="EMBL" id="CACTIH010005603">
    <property type="protein sequence ID" value="CAA2998766.1"/>
    <property type="molecule type" value="Genomic_DNA"/>
</dbReference>
<organism evidence="9 10">
    <name type="scientific">Olea europaea subsp. europaea</name>
    <dbReference type="NCBI Taxonomy" id="158383"/>
    <lineage>
        <taxon>Eukaryota</taxon>
        <taxon>Viridiplantae</taxon>
        <taxon>Streptophyta</taxon>
        <taxon>Embryophyta</taxon>
        <taxon>Tracheophyta</taxon>
        <taxon>Spermatophyta</taxon>
        <taxon>Magnoliopsida</taxon>
        <taxon>eudicotyledons</taxon>
        <taxon>Gunneridae</taxon>
        <taxon>Pentapetalae</taxon>
        <taxon>asterids</taxon>
        <taxon>lamiids</taxon>
        <taxon>Lamiales</taxon>
        <taxon>Oleaceae</taxon>
        <taxon>Oleeae</taxon>
        <taxon>Olea</taxon>
    </lineage>
</organism>
<evidence type="ECO:0000256" key="7">
    <source>
        <dbReference type="SAM" id="MobiDB-lite"/>
    </source>
</evidence>
<evidence type="ECO:0000256" key="6">
    <source>
        <dbReference type="RuleBase" id="RU361124"/>
    </source>
</evidence>
<dbReference type="GO" id="GO:0035267">
    <property type="term" value="C:NuA4 histone acetyltransferase complex"/>
    <property type="evidence" value="ECO:0007669"/>
    <property type="project" value="InterPro"/>
</dbReference>
<reference evidence="9 10" key="1">
    <citation type="submission" date="2019-12" db="EMBL/GenBank/DDBJ databases">
        <authorList>
            <person name="Alioto T."/>
            <person name="Alioto T."/>
            <person name="Gomez Garrido J."/>
        </authorList>
    </citation>
    <scope>NUCLEOTIDE SEQUENCE [LARGE SCALE GENOMIC DNA]</scope>
</reference>
<keyword evidence="4 6" id="KW-0804">Transcription</keyword>
<dbReference type="PANTHER" id="PTHR14898">
    <property type="entry name" value="ENHANCER OF POLYCOMB"/>
    <property type="match status" value="1"/>
</dbReference>
<evidence type="ECO:0000256" key="1">
    <source>
        <dbReference type="ARBA" id="ARBA00004123"/>
    </source>
</evidence>
<keyword evidence="10" id="KW-1185">Reference proteome</keyword>
<evidence type="ECO:0000259" key="8">
    <source>
        <dbReference type="Pfam" id="PF10513"/>
    </source>
</evidence>
<dbReference type="Pfam" id="PF10513">
    <property type="entry name" value="EPL1"/>
    <property type="match status" value="1"/>
</dbReference>
<dbReference type="AlphaFoldDB" id="A0A8S0T3F1"/>
<name>A0A8S0T3F1_OLEEU</name>
<gene>
    <name evidence="9" type="ORF">OLEA9_A068689</name>
</gene>
<evidence type="ECO:0000256" key="5">
    <source>
        <dbReference type="ARBA" id="ARBA00023242"/>
    </source>
</evidence>
<dbReference type="GO" id="GO:0005634">
    <property type="term" value="C:nucleus"/>
    <property type="evidence" value="ECO:0007669"/>
    <property type="project" value="UniProtKB-SubCell"/>
</dbReference>
<dbReference type="InterPro" id="IPR019542">
    <property type="entry name" value="Enhancer_polycomb-like_N"/>
</dbReference>
<evidence type="ECO:0000256" key="3">
    <source>
        <dbReference type="ARBA" id="ARBA00023015"/>
    </source>
</evidence>
<evidence type="ECO:0000313" key="9">
    <source>
        <dbReference type="EMBL" id="CAA2998766.1"/>
    </source>
</evidence>
<dbReference type="Proteomes" id="UP000594638">
    <property type="component" value="Unassembled WGS sequence"/>
</dbReference>
<dbReference type="OrthoDB" id="435275at2759"/>
<comment type="caution">
    <text evidence="9">The sequence shown here is derived from an EMBL/GenBank/DDBJ whole genome shotgun (WGS) entry which is preliminary data.</text>
</comment>
<comment type="subcellular location">
    <subcellularLocation>
        <location evidence="1 6">Nucleus</location>
    </subcellularLocation>
</comment>
<protein>
    <recommendedName>
        <fullName evidence="6">Enhancer of polycomb-like protein</fullName>
    </recommendedName>
</protein>
<feature type="domain" description="Enhancer of polycomb-like N-terminal" evidence="8">
    <location>
        <begin position="588"/>
        <end position="677"/>
    </location>
</feature>